<dbReference type="InterPro" id="IPR011009">
    <property type="entry name" value="Kinase-like_dom_sf"/>
</dbReference>
<dbReference type="Gene3D" id="1.10.510.10">
    <property type="entry name" value="Transferase(Phosphotransferase) domain 1"/>
    <property type="match status" value="1"/>
</dbReference>
<dbReference type="PROSITE" id="PS50011">
    <property type="entry name" value="PROTEIN_KINASE_DOM"/>
    <property type="match status" value="1"/>
</dbReference>
<dbReference type="GO" id="GO:0003678">
    <property type="term" value="F:DNA helicase activity"/>
    <property type="evidence" value="ECO:0007669"/>
    <property type="project" value="InterPro"/>
</dbReference>
<dbReference type="PROSITE" id="PS00108">
    <property type="entry name" value="PROTEIN_KINASE_ST"/>
    <property type="match status" value="1"/>
</dbReference>
<dbReference type="Gene3D" id="3.40.50.300">
    <property type="entry name" value="P-loop containing nucleotide triphosphate hydrolases"/>
    <property type="match status" value="1"/>
</dbReference>
<dbReference type="InterPro" id="IPR027417">
    <property type="entry name" value="P-loop_NTPase"/>
</dbReference>
<evidence type="ECO:0000313" key="2">
    <source>
        <dbReference type="EMBL" id="CAF3660490.1"/>
    </source>
</evidence>
<dbReference type="Pfam" id="PF00069">
    <property type="entry name" value="Pkinase"/>
    <property type="match status" value="1"/>
</dbReference>
<dbReference type="SMART" id="SM00220">
    <property type="entry name" value="S_TKc"/>
    <property type="match status" value="1"/>
</dbReference>
<dbReference type="SUPFAM" id="SSF56112">
    <property type="entry name" value="Protein kinase-like (PK-like)"/>
    <property type="match status" value="1"/>
</dbReference>
<evidence type="ECO:0000259" key="1">
    <source>
        <dbReference type="PROSITE" id="PS50011"/>
    </source>
</evidence>
<dbReference type="Proteomes" id="UP000663823">
    <property type="component" value="Unassembled WGS sequence"/>
</dbReference>
<dbReference type="InterPro" id="IPR008271">
    <property type="entry name" value="Ser/Thr_kinase_AS"/>
</dbReference>
<gene>
    <name evidence="2" type="ORF">OTI717_LOCUS9899</name>
</gene>
<protein>
    <recommendedName>
        <fullName evidence="1">Protein kinase domain-containing protein</fullName>
    </recommendedName>
</protein>
<evidence type="ECO:0000313" key="3">
    <source>
        <dbReference type="Proteomes" id="UP000663823"/>
    </source>
</evidence>
<dbReference type="Pfam" id="PF06733">
    <property type="entry name" value="DEAD_2"/>
    <property type="match status" value="1"/>
</dbReference>
<accession>A0A818RY70</accession>
<dbReference type="GO" id="GO:0004672">
    <property type="term" value="F:protein kinase activity"/>
    <property type="evidence" value="ECO:0007669"/>
    <property type="project" value="InterPro"/>
</dbReference>
<proteinExistence type="predicted"/>
<dbReference type="InterPro" id="IPR000719">
    <property type="entry name" value="Prot_kinase_dom"/>
</dbReference>
<comment type="caution">
    <text evidence="2">The sequence shown here is derived from an EMBL/GenBank/DDBJ whole genome shotgun (WGS) entry which is preliminary data.</text>
</comment>
<sequence length="398" mass="45648">MKLLTDGELFYRVRTQTSFSEKEAGQLMKKLILTVNFMHNNDLCHRDLKPENLLFSSSDSNAEIKIIDFDFAKKKRTKHQTITILCGTLLYTALEALLSPSSSSPTTISTTVVFAPSMTKSTNTVTYGYDEPCLKITRPAQQKFGQQDSKSECDSYECFRSKTANGFLRSSSLKQLSCVFDIEQFTEYCPTTYAVCPCYTSRLLINDVQIILYSYHYFIDPPHYIEHYAQEIRANQKALEMAQIKVDQLLTNGSDFSLIQDSLSSTQQQSARRTNCLIFASGTLAPLATYFGELTISFDTQMNLLLEYNHVIDTQRTFIITLSRGQNPNIKLRATYQNIDRLDFQDECDLVLLDVCQHMPYDVLYLLNVTLTTVEQLTYAQRYRILICFKATDQRKMK</sequence>
<name>A0A818RY70_9BILA</name>
<dbReference type="GO" id="GO:0005524">
    <property type="term" value="F:ATP binding"/>
    <property type="evidence" value="ECO:0007669"/>
    <property type="project" value="InterPro"/>
</dbReference>
<dbReference type="EMBL" id="CAJOAX010000864">
    <property type="protein sequence ID" value="CAF3660490.1"/>
    <property type="molecule type" value="Genomic_DNA"/>
</dbReference>
<dbReference type="GO" id="GO:0003677">
    <property type="term" value="F:DNA binding"/>
    <property type="evidence" value="ECO:0007669"/>
    <property type="project" value="InterPro"/>
</dbReference>
<dbReference type="PANTHER" id="PTHR24347">
    <property type="entry name" value="SERINE/THREONINE-PROTEIN KINASE"/>
    <property type="match status" value="1"/>
</dbReference>
<reference evidence="2" key="1">
    <citation type="submission" date="2021-02" db="EMBL/GenBank/DDBJ databases">
        <authorList>
            <person name="Nowell W R."/>
        </authorList>
    </citation>
    <scope>NUCLEOTIDE SEQUENCE</scope>
</reference>
<organism evidence="2 3">
    <name type="scientific">Rotaria sordida</name>
    <dbReference type="NCBI Taxonomy" id="392033"/>
    <lineage>
        <taxon>Eukaryota</taxon>
        <taxon>Metazoa</taxon>
        <taxon>Spiralia</taxon>
        <taxon>Gnathifera</taxon>
        <taxon>Rotifera</taxon>
        <taxon>Eurotatoria</taxon>
        <taxon>Bdelloidea</taxon>
        <taxon>Philodinida</taxon>
        <taxon>Philodinidae</taxon>
        <taxon>Rotaria</taxon>
    </lineage>
</organism>
<dbReference type="InterPro" id="IPR010614">
    <property type="entry name" value="RAD3-like_helicase_DEAD"/>
</dbReference>
<feature type="domain" description="Protein kinase" evidence="1">
    <location>
        <begin position="1"/>
        <end position="194"/>
    </location>
</feature>
<dbReference type="AlphaFoldDB" id="A0A818RY70"/>